<dbReference type="PROSITE" id="PS51704">
    <property type="entry name" value="GP_PDE"/>
    <property type="match status" value="1"/>
</dbReference>
<dbReference type="PANTHER" id="PTHR46211:SF1">
    <property type="entry name" value="GLYCEROPHOSPHODIESTER PHOSPHODIESTERASE, CYTOPLASMIC"/>
    <property type="match status" value="1"/>
</dbReference>
<feature type="domain" description="GP-PDE" evidence="1">
    <location>
        <begin position="25"/>
        <end position="254"/>
    </location>
</feature>
<gene>
    <name evidence="2" type="ORF">ACFQMJ_14450</name>
</gene>
<protein>
    <submittedName>
        <fullName evidence="2">Glycerophosphodiester phosphodiesterase</fullName>
    </submittedName>
</protein>
<dbReference type="Pfam" id="PF03009">
    <property type="entry name" value="GDPD"/>
    <property type="match status" value="1"/>
</dbReference>
<evidence type="ECO:0000313" key="2">
    <source>
        <dbReference type="EMBL" id="MFC7149722.1"/>
    </source>
</evidence>
<keyword evidence="3" id="KW-1185">Reference proteome</keyword>
<dbReference type="CDD" id="cd08556">
    <property type="entry name" value="GDPD"/>
    <property type="match status" value="1"/>
</dbReference>
<name>A0ABW2F923_9BACL</name>
<comment type="caution">
    <text evidence="2">The sequence shown here is derived from an EMBL/GenBank/DDBJ whole genome shotgun (WGS) entry which is preliminary data.</text>
</comment>
<reference evidence="3" key="1">
    <citation type="journal article" date="2019" name="Int. J. Syst. Evol. Microbiol.">
        <title>The Global Catalogue of Microorganisms (GCM) 10K type strain sequencing project: providing services to taxonomists for standard genome sequencing and annotation.</title>
        <authorList>
            <consortium name="The Broad Institute Genomics Platform"/>
            <consortium name="The Broad Institute Genome Sequencing Center for Infectious Disease"/>
            <person name="Wu L."/>
            <person name="Ma J."/>
        </authorList>
    </citation>
    <scope>NUCLEOTIDE SEQUENCE [LARGE SCALE GENOMIC DNA]</scope>
    <source>
        <strain evidence="3">KCTC 12907</strain>
    </source>
</reference>
<dbReference type="InterPro" id="IPR017946">
    <property type="entry name" value="PLC-like_Pdiesterase_TIM-brl"/>
</dbReference>
<dbReference type="Proteomes" id="UP001596378">
    <property type="component" value="Unassembled WGS sequence"/>
</dbReference>
<sequence>MPIADGVGSEENGKAGEGMTAYGFPMIGAHTGCLNTPYNTVESFMEGIASGADVAEVDVRAAKDGTAILFHDDSPLFREKTYEELNAPEIRARLGPIYETRDVVRLERILDIAAMNRIRLNLDIKSEEAIEPTIRLVRRYELVDRTYITGESGDLTIRHPDIRVLWNAPSSARAERSRYSLYVEQVCRKARTEGYHGLNLHYADCLPELVEQARAQQLKVWVYTVNERRDMENLVAMGVDQITTKAVDELVRLKRERAL</sequence>
<evidence type="ECO:0000313" key="3">
    <source>
        <dbReference type="Proteomes" id="UP001596378"/>
    </source>
</evidence>
<dbReference type="PANTHER" id="PTHR46211">
    <property type="entry name" value="GLYCEROPHOSPHORYL DIESTER PHOSPHODIESTERASE"/>
    <property type="match status" value="1"/>
</dbReference>
<proteinExistence type="predicted"/>
<dbReference type="Gene3D" id="3.20.20.190">
    <property type="entry name" value="Phosphatidylinositol (PI) phosphodiesterase"/>
    <property type="match status" value="1"/>
</dbReference>
<evidence type="ECO:0000259" key="1">
    <source>
        <dbReference type="PROSITE" id="PS51704"/>
    </source>
</evidence>
<dbReference type="EMBL" id="JBHTAI010000008">
    <property type="protein sequence ID" value="MFC7149722.1"/>
    <property type="molecule type" value="Genomic_DNA"/>
</dbReference>
<accession>A0ABW2F923</accession>
<dbReference type="InterPro" id="IPR030395">
    <property type="entry name" value="GP_PDE_dom"/>
</dbReference>
<dbReference type="SUPFAM" id="SSF51695">
    <property type="entry name" value="PLC-like phosphodiesterases"/>
    <property type="match status" value="1"/>
</dbReference>
<organism evidence="2 3">
    <name type="scientific">Cohnella cellulosilytica</name>
    <dbReference type="NCBI Taxonomy" id="986710"/>
    <lineage>
        <taxon>Bacteria</taxon>
        <taxon>Bacillati</taxon>
        <taxon>Bacillota</taxon>
        <taxon>Bacilli</taxon>
        <taxon>Bacillales</taxon>
        <taxon>Paenibacillaceae</taxon>
        <taxon>Cohnella</taxon>
    </lineage>
</organism>